<feature type="transmembrane region" description="Helical" evidence="1">
    <location>
        <begin position="73"/>
        <end position="98"/>
    </location>
</feature>
<reference evidence="2 3" key="1">
    <citation type="submission" date="2020-09" db="EMBL/GenBank/DDBJ databases">
        <title>Mannheimia bovis sp.nov., isolated from a cow.</title>
        <authorList>
            <person name="Li F."/>
        </authorList>
    </citation>
    <scope>NUCLEOTIDE SEQUENCE [LARGE SCALE GENOMIC DNA]</scope>
    <source>
        <strain evidence="2 3">ZY190616</strain>
    </source>
</reference>
<dbReference type="KEGG" id="mbos:ICJ55_07215"/>
<evidence type="ECO:0000313" key="3">
    <source>
        <dbReference type="Proteomes" id="UP000576260"/>
    </source>
</evidence>
<keyword evidence="1" id="KW-0472">Membrane</keyword>
<proteinExistence type="predicted"/>
<keyword evidence="1" id="KW-0812">Transmembrane</keyword>
<dbReference type="AlphaFoldDB" id="A0A7H1C0P5"/>
<gene>
    <name evidence="2" type="ORF">ICJ55_07215</name>
</gene>
<evidence type="ECO:0000313" key="2">
    <source>
        <dbReference type="EMBL" id="QNS14550.1"/>
    </source>
</evidence>
<dbReference type="Proteomes" id="UP000576260">
    <property type="component" value="Chromosome"/>
</dbReference>
<name>A0A7H1C0P5_9PAST</name>
<evidence type="ECO:0000256" key="1">
    <source>
        <dbReference type="SAM" id="Phobius"/>
    </source>
</evidence>
<feature type="transmembrane region" description="Helical" evidence="1">
    <location>
        <begin position="35"/>
        <end position="53"/>
    </location>
</feature>
<keyword evidence="1" id="KW-1133">Transmembrane helix</keyword>
<protein>
    <submittedName>
        <fullName evidence="2">Uncharacterized protein</fullName>
    </submittedName>
</protein>
<keyword evidence="3" id="KW-1185">Reference proteome</keyword>
<feature type="transmembrane region" description="Helical" evidence="1">
    <location>
        <begin position="12"/>
        <end position="28"/>
    </location>
</feature>
<sequence>MEIKSFSVKNLISNIVILGLFVLANFYLNEQVIKAFIWFFWVMSALSFTAIFAKSSFVISNSRFYQAFCTNLTYSLVLVYFGYPFLATFLFITGFLYAGSRVEKKTKGVSK</sequence>
<organism evidence="2 3">
    <name type="scientific">Mannheimia bovis</name>
    <dbReference type="NCBI Taxonomy" id="2770636"/>
    <lineage>
        <taxon>Bacteria</taxon>
        <taxon>Pseudomonadati</taxon>
        <taxon>Pseudomonadota</taxon>
        <taxon>Gammaproteobacteria</taxon>
        <taxon>Pasteurellales</taxon>
        <taxon>Pasteurellaceae</taxon>
        <taxon>Mannheimia</taxon>
    </lineage>
</organism>
<dbReference type="RefSeq" id="WP_188156198.1">
    <property type="nucleotide sequence ID" value="NZ_CP061280.1"/>
</dbReference>
<dbReference type="EMBL" id="CP061280">
    <property type="protein sequence ID" value="QNS14550.1"/>
    <property type="molecule type" value="Genomic_DNA"/>
</dbReference>
<accession>A0A7H1C0P5</accession>